<reference evidence="7" key="2">
    <citation type="submission" date="2022-01" db="EMBL/GenBank/DDBJ databases">
        <authorList>
            <person name="Yamashiro T."/>
            <person name="Shiraishi A."/>
            <person name="Satake H."/>
            <person name="Nakayama K."/>
        </authorList>
    </citation>
    <scope>NUCLEOTIDE SEQUENCE</scope>
</reference>
<dbReference type="InterPro" id="IPR043128">
    <property type="entry name" value="Rev_trsase/Diguanyl_cyclase"/>
</dbReference>
<dbReference type="Pfam" id="PF00078">
    <property type="entry name" value="RVT_1"/>
    <property type="match status" value="1"/>
</dbReference>
<dbReference type="InterPro" id="IPR043502">
    <property type="entry name" value="DNA/RNA_pol_sf"/>
</dbReference>
<dbReference type="PANTHER" id="PTHR15503:SF45">
    <property type="entry name" value="RNA-DIRECTED DNA POLYMERASE HOMOLOG"/>
    <property type="match status" value="1"/>
</dbReference>
<evidence type="ECO:0000313" key="7">
    <source>
        <dbReference type="EMBL" id="GJS54568.1"/>
    </source>
</evidence>
<feature type="domain" description="CCHC-type" evidence="6">
    <location>
        <begin position="604"/>
        <end position="619"/>
    </location>
</feature>
<dbReference type="InterPro" id="IPR032567">
    <property type="entry name" value="RTL1-rel"/>
</dbReference>
<keyword evidence="7" id="KW-0548">Nucleotidyltransferase</keyword>
<dbReference type="SUPFAM" id="SSF50630">
    <property type="entry name" value="Acid proteases"/>
    <property type="match status" value="1"/>
</dbReference>
<proteinExistence type="predicted"/>
<evidence type="ECO:0000256" key="3">
    <source>
        <dbReference type="ARBA" id="ARBA00023125"/>
    </source>
</evidence>
<evidence type="ECO:0000256" key="1">
    <source>
        <dbReference type="ARBA" id="ARBA00022670"/>
    </source>
</evidence>
<feature type="region of interest" description="Disordered" evidence="5">
    <location>
        <begin position="510"/>
        <end position="532"/>
    </location>
</feature>
<keyword evidence="7" id="KW-0695">RNA-directed DNA polymerase</keyword>
<comment type="caution">
    <text evidence="7">The sequence shown here is derived from an EMBL/GenBank/DDBJ whole genome shotgun (WGS) entry which is preliminary data.</text>
</comment>
<dbReference type="EMBL" id="BQNB010008808">
    <property type="protein sequence ID" value="GJS54568.1"/>
    <property type="molecule type" value="Genomic_DNA"/>
</dbReference>
<gene>
    <name evidence="7" type="ORF">Tco_0627930</name>
</gene>
<dbReference type="Proteomes" id="UP001151760">
    <property type="component" value="Unassembled WGS sequence"/>
</dbReference>
<sequence>MNVTAPYMCILSRPPLECDRLVSDKVMAAPVIYISSDTSEESVGSHAPRVILFGVIPAIILIIPEVPIISVDPIVTPEVGTVSVVSPAGVLDLVDYSPSSDSDPLEDSLPPAPYLPLVSPFLCSDDSEADGESEPVEQRPVSLSHDTLAPLSEFSLAPVVAPPRIRRRPAILVQPDEAIPFGRLYRTHLNRPPPTPADLLPPRKRFRDSYSPEDSREEHIEVDIADAEAVADVGISEGVAAHLEDGVGMGFKIAASDVREDDEEFEAEANAADTREIVVDPLAIGDSSESFRGGDPAANALEAENQSQNGSDGGNGNGGNGDGENGNGGNGNPNENGRGDRPVARECTYQDFMKCQPLNFNGTEGVVRLIRWFEKMETVFHISNCPKKSQVKYATCTLLNSALTWWNSHKRTIGTEAAFAMSWRELMKLMTEVYCPRNEIQKMETELWNLTVKNNDLAAYTQRFQELTMMCTKMVPEEEDRVEKFIGGLPDNIQGNGYAVKNAENKRRLEVNQRDNRGQQPPFKRPNVGGQNVARAYTAGNNEKKPYNRLLPLCNKCKLHHKGPCTVRCGKCNKVGHLTRDCKVTISTTSTQRGQVVNQRVVTCYECGGQGHYRSDCPKLKDRNCGNKARNKNEVGEARWKAYVLGGGDANPDSIVVKGTFLLNNHYAFIIFDSGADRSFISTTFSALLDIAPDTLDVSYAVKLADGRISETNIVLRGCTLGLLGHPFNIDLMPVELGSFDAIIGMDWLANHHAVIVCDEKVVRIPYGDEVLIVQVTKKETGDKSEEKRLEDVPTVRNFLEVFPTDLPGLPPTRQVEFQIDLVPGAAPMARAPYRLAPTELQELSTQLQELYDKGFIRPSSLPWGAPVLFVKKKDGSFRMCIDYRELNKLTVKNRYPLLRIDDLFDQLQGSRVYSKIDLRSGYHQLRVREEDIPKTAFRTRYGHYEFQVMSFGLTNAPASKEEHAKHLKLILELLKKEELYAKFSKCEFWLSKVQFLGHMIDSEGIHVDSAKIESIKDWASPKTLTEIRQFLEAAFQLLKQKLCSASILALPEGSENFMVYCDASRKGLGAVLMQREKVIAYASRQLKIHEKNYTIHDLELGAVVFAL</sequence>
<dbReference type="InterPro" id="IPR041577">
    <property type="entry name" value="RT_RNaseH_2"/>
</dbReference>
<dbReference type="InterPro" id="IPR036875">
    <property type="entry name" value="Znf_CCHC_sf"/>
</dbReference>
<keyword evidence="1" id="KW-0645">Protease</keyword>
<dbReference type="InterPro" id="IPR000477">
    <property type="entry name" value="RT_dom"/>
</dbReference>
<dbReference type="Gene3D" id="3.10.10.10">
    <property type="entry name" value="HIV Type 1 Reverse Transcriptase, subunit A, domain 1"/>
    <property type="match status" value="1"/>
</dbReference>
<dbReference type="CDD" id="cd00303">
    <property type="entry name" value="retropepsin_like"/>
    <property type="match status" value="1"/>
</dbReference>
<evidence type="ECO:0000256" key="4">
    <source>
        <dbReference type="PROSITE-ProRule" id="PRU00047"/>
    </source>
</evidence>
<dbReference type="InterPro" id="IPR021109">
    <property type="entry name" value="Peptidase_aspartic_dom_sf"/>
</dbReference>
<dbReference type="GO" id="GO:0003964">
    <property type="term" value="F:RNA-directed DNA polymerase activity"/>
    <property type="evidence" value="ECO:0007669"/>
    <property type="project" value="UniProtKB-KW"/>
</dbReference>
<dbReference type="InterPro" id="IPR001878">
    <property type="entry name" value="Znf_CCHC"/>
</dbReference>
<dbReference type="Pfam" id="PF08284">
    <property type="entry name" value="RVP_2"/>
    <property type="match status" value="1"/>
</dbReference>
<keyword evidence="2" id="KW-0378">Hydrolase</keyword>
<dbReference type="Gene3D" id="3.30.70.270">
    <property type="match status" value="2"/>
</dbReference>
<keyword evidence="4" id="KW-0863">Zinc-finger</keyword>
<dbReference type="CDD" id="cd01647">
    <property type="entry name" value="RT_LTR"/>
    <property type="match status" value="1"/>
</dbReference>
<feature type="compositionally biased region" description="Gly residues" evidence="5">
    <location>
        <begin position="311"/>
        <end position="331"/>
    </location>
</feature>
<dbReference type="PROSITE" id="PS50158">
    <property type="entry name" value="ZF_CCHC"/>
    <property type="match status" value="2"/>
</dbReference>
<evidence type="ECO:0000259" key="6">
    <source>
        <dbReference type="PROSITE" id="PS50158"/>
    </source>
</evidence>
<dbReference type="SUPFAM" id="SSF56672">
    <property type="entry name" value="DNA/RNA polymerases"/>
    <property type="match status" value="1"/>
</dbReference>
<dbReference type="Pfam" id="PF17919">
    <property type="entry name" value="RT_RNaseH_2"/>
    <property type="match status" value="1"/>
</dbReference>
<dbReference type="InterPro" id="IPR005162">
    <property type="entry name" value="Retrotrans_gag_dom"/>
</dbReference>
<accession>A0ABQ4WNX1</accession>
<reference evidence="7" key="1">
    <citation type="journal article" date="2022" name="Int. J. Mol. Sci.">
        <title>Draft Genome of Tanacetum Coccineum: Genomic Comparison of Closely Related Tanacetum-Family Plants.</title>
        <authorList>
            <person name="Yamashiro T."/>
            <person name="Shiraishi A."/>
            <person name="Nakayama K."/>
            <person name="Satake H."/>
        </authorList>
    </citation>
    <scope>NUCLEOTIDE SEQUENCE</scope>
</reference>
<dbReference type="Gene3D" id="4.10.60.10">
    <property type="entry name" value="Zinc finger, CCHC-type"/>
    <property type="match status" value="1"/>
</dbReference>
<dbReference type="Gene3D" id="2.40.70.10">
    <property type="entry name" value="Acid Proteases"/>
    <property type="match status" value="1"/>
</dbReference>
<feature type="region of interest" description="Disordered" evidence="5">
    <location>
        <begin position="305"/>
        <end position="342"/>
    </location>
</feature>
<keyword evidence="2" id="KW-0064">Aspartyl protease</keyword>
<dbReference type="Pfam" id="PF03732">
    <property type="entry name" value="Retrotrans_gag"/>
    <property type="match status" value="1"/>
</dbReference>
<keyword evidence="4" id="KW-0479">Metal-binding</keyword>
<dbReference type="SMART" id="SM00343">
    <property type="entry name" value="ZnF_C2HC"/>
    <property type="match status" value="2"/>
</dbReference>
<organism evidence="7 8">
    <name type="scientific">Tanacetum coccineum</name>
    <dbReference type="NCBI Taxonomy" id="301880"/>
    <lineage>
        <taxon>Eukaryota</taxon>
        <taxon>Viridiplantae</taxon>
        <taxon>Streptophyta</taxon>
        <taxon>Embryophyta</taxon>
        <taxon>Tracheophyta</taxon>
        <taxon>Spermatophyta</taxon>
        <taxon>Magnoliopsida</taxon>
        <taxon>eudicotyledons</taxon>
        <taxon>Gunneridae</taxon>
        <taxon>Pentapetalae</taxon>
        <taxon>asterids</taxon>
        <taxon>campanulids</taxon>
        <taxon>Asterales</taxon>
        <taxon>Asteraceae</taxon>
        <taxon>Asteroideae</taxon>
        <taxon>Anthemideae</taxon>
        <taxon>Anthemidinae</taxon>
        <taxon>Tanacetum</taxon>
    </lineage>
</organism>
<evidence type="ECO:0000256" key="5">
    <source>
        <dbReference type="SAM" id="MobiDB-lite"/>
    </source>
</evidence>
<dbReference type="Pfam" id="PF00098">
    <property type="entry name" value="zf-CCHC"/>
    <property type="match status" value="1"/>
</dbReference>
<feature type="compositionally biased region" description="Basic and acidic residues" evidence="5">
    <location>
        <begin position="207"/>
        <end position="216"/>
    </location>
</feature>
<evidence type="ECO:0000256" key="2">
    <source>
        <dbReference type="ARBA" id="ARBA00022750"/>
    </source>
</evidence>
<dbReference type="SUPFAM" id="SSF57756">
    <property type="entry name" value="Retrovirus zinc finger-like domains"/>
    <property type="match status" value="1"/>
</dbReference>
<feature type="domain" description="CCHC-type" evidence="6">
    <location>
        <begin position="568"/>
        <end position="583"/>
    </location>
</feature>
<protein>
    <submittedName>
        <fullName evidence="7">Reverse transcriptase domain-containing protein</fullName>
    </submittedName>
</protein>
<keyword evidence="7" id="KW-0808">Transferase</keyword>
<name>A0ABQ4WNX1_9ASTR</name>
<keyword evidence="3" id="KW-0238">DNA-binding</keyword>
<dbReference type="PANTHER" id="PTHR15503">
    <property type="entry name" value="LDOC1 RELATED"/>
    <property type="match status" value="1"/>
</dbReference>
<keyword evidence="8" id="KW-1185">Reference proteome</keyword>
<feature type="region of interest" description="Disordered" evidence="5">
    <location>
        <begin position="186"/>
        <end position="216"/>
    </location>
</feature>
<keyword evidence="4" id="KW-0862">Zinc</keyword>
<evidence type="ECO:0000313" key="8">
    <source>
        <dbReference type="Proteomes" id="UP001151760"/>
    </source>
</evidence>